<evidence type="ECO:0000313" key="4">
    <source>
        <dbReference type="EMBL" id="AFY29739.1"/>
    </source>
</evidence>
<dbReference type="InterPro" id="IPR036291">
    <property type="entry name" value="NAD(P)-bd_dom_sf"/>
</dbReference>
<comment type="subcellular location">
    <subcellularLocation>
        <location evidence="1">Endoplasmic reticulum</location>
    </subcellularLocation>
</comment>
<dbReference type="HOGENOM" id="CLU_010194_2_1_3"/>
<dbReference type="InterPro" id="IPR051019">
    <property type="entry name" value="VLCFA-Steroid_DH"/>
</dbReference>
<evidence type="ECO:0000313" key="5">
    <source>
        <dbReference type="Proteomes" id="UP000010388"/>
    </source>
</evidence>
<dbReference type="PATRIC" id="fig|292564.3.peg.2508"/>
<dbReference type="AlphaFoldDB" id="K9PAW2"/>
<evidence type="ECO:0000256" key="2">
    <source>
        <dbReference type="ARBA" id="ARBA00006484"/>
    </source>
</evidence>
<dbReference type="PROSITE" id="PS00061">
    <property type="entry name" value="ADH_SHORT"/>
    <property type="match status" value="1"/>
</dbReference>
<keyword evidence="3" id="KW-0560">Oxidoreductase</keyword>
<dbReference type="STRING" id="292564.Cyagr_2646"/>
<dbReference type="PANTHER" id="PTHR43899">
    <property type="entry name" value="RH59310P"/>
    <property type="match status" value="1"/>
</dbReference>
<dbReference type="GO" id="GO:0016491">
    <property type="term" value="F:oxidoreductase activity"/>
    <property type="evidence" value="ECO:0007669"/>
    <property type="project" value="UniProtKB-KW"/>
</dbReference>
<dbReference type="PIRSF" id="PIRSF000126">
    <property type="entry name" value="11-beta-HSD1"/>
    <property type="match status" value="1"/>
</dbReference>
<dbReference type="PRINTS" id="PR00081">
    <property type="entry name" value="GDHRDH"/>
</dbReference>
<dbReference type="RefSeq" id="WP_015110174.1">
    <property type="nucleotide sequence ID" value="NC_019675.1"/>
</dbReference>
<evidence type="ECO:0000256" key="3">
    <source>
        <dbReference type="ARBA" id="ARBA00023002"/>
    </source>
</evidence>
<accession>K9PAW2</accession>
<dbReference type="Gene3D" id="3.40.50.720">
    <property type="entry name" value="NAD(P)-binding Rossmann-like Domain"/>
    <property type="match status" value="1"/>
</dbReference>
<comment type="similarity">
    <text evidence="2">Belongs to the short-chain dehydrogenases/reductases (SDR) family.</text>
</comment>
<dbReference type="Proteomes" id="UP000010388">
    <property type="component" value="Chromosome"/>
</dbReference>
<protein>
    <recommendedName>
        <fullName evidence="6">Short-chain dehydrogenase</fullName>
    </recommendedName>
</protein>
<proteinExistence type="inferred from homology"/>
<dbReference type="eggNOG" id="COG0300">
    <property type="taxonomic scope" value="Bacteria"/>
</dbReference>
<dbReference type="InterPro" id="IPR002347">
    <property type="entry name" value="SDR_fam"/>
</dbReference>
<dbReference type="InterPro" id="IPR020904">
    <property type="entry name" value="Sc_DH/Rdtase_CS"/>
</dbReference>
<sequence>MPSAPTRRQRRFLERFGPWAVVTGASSGIGRSLACRLADSGLNLVLVARDWPRLETLAASLIASHGVQVQVVAVDLAREDHLAAIRRVTDPLDVGLLVASAGFGSAGPFLDADITSETEMLMVNGRAVLQACHHFGGRLRERGRGGLVLLSSIAAFQGMPYAAHYAATKAYVQTLAEALHEELRADGVHVLAAAPGPTHSGFAARAGMALGMALEPDAIAPEILAALGRQATVLPGALSKLLRWSLVPLPRWARVSIMGTVMQGMALH</sequence>
<dbReference type="SUPFAM" id="SSF51735">
    <property type="entry name" value="NAD(P)-binding Rossmann-fold domains"/>
    <property type="match status" value="1"/>
</dbReference>
<dbReference type="EMBL" id="CP003495">
    <property type="protein sequence ID" value="AFY29739.1"/>
    <property type="molecule type" value="Genomic_DNA"/>
</dbReference>
<dbReference type="KEGG" id="cgc:Cyagr_2646"/>
<name>K9PAW2_CYAGP</name>
<gene>
    <name evidence="4" type="ordered locus">Cyagr_2646</name>
</gene>
<dbReference type="Pfam" id="PF00106">
    <property type="entry name" value="adh_short"/>
    <property type="match status" value="1"/>
</dbReference>
<dbReference type="PANTHER" id="PTHR43899:SF13">
    <property type="entry name" value="RH59310P"/>
    <property type="match status" value="1"/>
</dbReference>
<evidence type="ECO:0008006" key="6">
    <source>
        <dbReference type="Google" id="ProtNLM"/>
    </source>
</evidence>
<evidence type="ECO:0000256" key="1">
    <source>
        <dbReference type="ARBA" id="ARBA00004240"/>
    </source>
</evidence>
<dbReference type="OrthoDB" id="9808814at2"/>
<organism evidence="4 5">
    <name type="scientific">Cyanobium gracile (strain ATCC 27147 / PCC 6307)</name>
    <dbReference type="NCBI Taxonomy" id="292564"/>
    <lineage>
        <taxon>Bacteria</taxon>
        <taxon>Bacillati</taxon>
        <taxon>Cyanobacteriota</taxon>
        <taxon>Cyanophyceae</taxon>
        <taxon>Synechococcales</taxon>
        <taxon>Prochlorococcaceae</taxon>
        <taxon>Cyanobium</taxon>
    </lineage>
</organism>
<reference evidence="5" key="1">
    <citation type="journal article" date="2013" name="Proc. Natl. Acad. Sci. U.S.A.">
        <title>Improving the coverage of the cyanobacterial phylum using diversity-driven genome sequencing.</title>
        <authorList>
            <person name="Shih P.M."/>
            <person name="Wu D."/>
            <person name="Latifi A."/>
            <person name="Axen S.D."/>
            <person name="Fewer D.P."/>
            <person name="Talla E."/>
            <person name="Calteau A."/>
            <person name="Cai F."/>
            <person name="Tandeau de Marsac N."/>
            <person name="Rippka R."/>
            <person name="Herdman M."/>
            <person name="Sivonen K."/>
            <person name="Coursin T."/>
            <person name="Laurent T."/>
            <person name="Goodwin L."/>
            <person name="Nolan M."/>
            <person name="Davenport K.W."/>
            <person name="Han C.S."/>
            <person name="Rubin E.M."/>
            <person name="Eisen J.A."/>
            <person name="Woyke T."/>
            <person name="Gugger M."/>
            <person name="Kerfeld C.A."/>
        </authorList>
    </citation>
    <scope>NUCLEOTIDE SEQUENCE [LARGE SCALE GENOMIC DNA]</scope>
    <source>
        <strain evidence="5">ATCC 27147 / PCC 6307</strain>
    </source>
</reference>